<dbReference type="Proteomes" id="UP001236723">
    <property type="component" value="Unassembled WGS sequence"/>
</dbReference>
<protein>
    <submittedName>
        <fullName evidence="2">Hydrophobic protein (TIGR00341 family)</fullName>
    </submittedName>
</protein>
<reference evidence="2 3" key="1">
    <citation type="submission" date="2023-07" db="EMBL/GenBank/DDBJ databases">
        <title>Genomic Encyclopedia of Type Strains, Phase IV (KMG-IV): sequencing the most valuable type-strain genomes for metagenomic binning, comparative biology and taxonomic classification.</title>
        <authorList>
            <person name="Goeker M."/>
        </authorList>
    </citation>
    <scope>NUCLEOTIDE SEQUENCE [LARGE SCALE GENOMIC DNA]</scope>
    <source>
        <strain evidence="2 3">DSM 15448</strain>
    </source>
</reference>
<proteinExistence type="predicted"/>
<feature type="transmembrane region" description="Helical" evidence="1">
    <location>
        <begin position="317"/>
        <end position="336"/>
    </location>
</feature>
<dbReference type="NCBIfam" id="TIGR00341">
    <property type="entry name" value="TIGR00341 family protein"/>
    <property type="match status" value="1"/>
</dbReference>
<evidence type="ECO:0000313" key="2">
    <source>
        <dbReference type="EMBL" id="MDQ0351635.1"/>
    </source>
</evidence>
<feature type="transmembrane region" description="Helical" evidence="1">
    <location>
        <begin position="185"/>
        <end position="204"/>
    </location>
</feature>
<dbReference type="RefSeq" id="WP_307067525.1">
    <property type="nucleotide sequence ID" value="NZ_JAUSUP010000003.1"/>
</dbReference>
<gene>
    <name evidence="2" type="ORF">J2R98_001452</name>
</gene>
<feature type="transmembrane region" description="Helical" evidence="1">
    <location>
        <begin position="246"/>
        <end position="269"/>
    </location>
</feature>
<feature type="transmembrane region" description="Helical" evidence="1">
    <location>
        <begin position="126"/>
        <end position="144"/>
    </location>
</feature>
<organism evidence="2 3">
    <name type="scientific">Alkalibacillus filiformis</name>
    <dbReference type="NCBI Taxonomy" id="200990"/>
    <lineage>
        <taxon>Bacteria</taxon>
        <taxon>Bacillati</taxon>
        <taxon>Bacillota</taxon>
        <taxon>Bacilli</taxon>
        <taxon>Bacillales</taxon>
        <taxon>Bacillaceae</taxon>
        <taxon>Alkalibacillus</taxon>
    </lineage>
</organism>
<dbReference type="PANTHER" id="PTHR20992:SF9">
    <property type="entry name" value="AT15442P-RELATED"/>
    <property type="match status" value="1"/>
</dbReference>
<sequence length="338" mass="37402">MSMQLIEVYIPKHKYEDVKPALDKFSQESVWKEYEINDRVLMRMIVAEEEVEEVLDYLEAVSSLSEGFETILFPVHTYFSRETIKEREKEEKDIKKEEKNEDTGKLLRASRQELTHTIDKKSQLTMNYTLLIIFSAIVAAGGFINDSEAVVIGAMAIAPLIGPAISVSFAAVLGDLRRLWQSISTLVIGFAIIVGIASSFGYFFEEGTQTTQYTSRTTVSIADIFIALASGAAGALALLNRVSSGMVGVMVAVALLPPTVTFGISIGQMLWVDTYWSSLLIMTNVTCIFLSGIIIFFVSGIRPVKWKEEVTINVSRILSTAIVALLFITLVVVLILSM</sequence>
<feature type="transmembrane region" description="Helical" evidence="1">
    <location>
        <begin position="150"/>
        <end position="173"/>
    </location>
</feature>
<keyword evidence="1" id="KW-0472">Membrane</keyword>
<feature type="transmembrane region" description="Helical" evidence="1">
    <location>
        <begin position="219"/>
        <end position="239"/>
    </location>
</feature>
<keyword evidence="3" id="KW-1185">Reference proteome</keyword>
<comment type="caution">
    <text evidence="2">The sequence shown here is derived from an EMBL/GenBank/DDBJ whole genome shotgun (WGS) entry which is preliminary data.</text>
</comment>
<accession>A0ABU0DTF4</accession>
<evidence type="ECO:0000313" key="3">
    <source>
        <dbReference type="Proteomes" id="UP001236723"/>
    </source>
</evidence>
<dbReference type="EMBL" id="JAUSUP010000003">
    <property type="protein sequence ID" value="MDQ0351635.1"/>
    <property type="molecule type" value="Genomic_DNA"/>
</dbReference>
<keyword evidence="1" id="KW-1133">Transmembrane helix</keyword>
<dbReference type="Pfam" id="PF04087">
    <property type="entry name" value="DUF389"/>
    <property type="match status" value="1"/>
</dbReference>
<keyword evidence="1" id="KW-0812">Transmembrane</keyword>
<evidence type="ECO:0000256" key="1">
    <source>
        <dbReference type="SAM" id="Phobius"/>
    </source>
</evidence>
<dbReference type="InterPro" id="IPR005240">
    <property type="entry name" value="DUF389"/>
</dbReference>
<name>A0ABU0DTF4_9BACI</name>
<feature type="transmembrane region" description="Helical" evidence="1">
    <location>
        <begin position="275"/>
        <end position="297"/>
    </location>
</feature>
<dbReference type="PANTHER" id="PTHR20992">
    <property type="entry name" value="AT15442P-RELATED"/>
    <property type="match status" value="1"/>
</dbReference>